<accession>A0A6G9IEJ2</accession>
<name>A0A6G9IEJ2_9GAMM</name>
<dbReference type="KEGG" id="orb:IPMB12_10705"/>
<dbReference type="NCBIfam" id="TIGR00659">
    <property type="entry name" value="CidB/LrgB family autolysis modulator"/>
    <property type="match status" value="1"/>
</dbReference>
<dbReference type="InterPro" id="IPR007300">
    <property type="entry name" value="CidB/LrgB"/>
</dbReference>
<dbReference type="RefSeq" id="WP_166917411.1">
    <property type="nucleotide sequence ID" value="NZ_CP050253.1"/>
</dbReference>
<keyword evidence="2 5" id="KW-0812">Transmembrane</keyword>
<proteinExistence type="predicted"/>
<evidence type="ECO:0000256" key="3">
    <source>
        <dbReference type="ARBA" id="ARBA00022989"/>
    </source>
</evidence>
<keyword evidence="7" id="KW-1185">Reference proteome</keyword>
<feature type="transmembrane region" description="Helical" evidence="5">
    <location>
        <begin position="86"/>
        <end position="111"/>
    </location>
</feature>
<feature type="transmembrane region" description="Helical" evidence="5">
    <location>
        <begin position="26"/>
        <end position="45"/>
    </location>
</feature>
<evidence type="ECO:0000256" key="1">
    <source>
        <dbReference type="ARBA" id="ARBA00004141"/>
    </source>
</evidence>
<dbReference type="EMBL" id="CP050253">
    <property type="protein sequence ID" value="QIQ22114.1"/>
    <property type="molecule type" value="Genomic_DNA"/>
</dbReference>
<dbReference type="Pfam" id="PF04172">
    <property type="entry name" value="LrgB"/>
    <property type="match status" value="1"/>
</dbReference>
<evidence type="ECO:0000256" key="2">
    <source>
        <dbReference type="ARBA" id="ARBA00022692"/>
    </source>
</evidence>
<feature type="transmembrane region" description="Helical" evidence="5">
    <location>
        <begin position="57"/>
        <end position="74"/>
    </location>
</feature>
<evidence type="ECO:0000256" key="4">
    <source>
        <dbReference type="ARBA" id="ARBA00023136"/>
    </source>
</evidence>
<sequence>MWWMLPVTIIVFFAVRYAAQKIKSPLFNPLVVTTLILIPILLVTGTSYSEYAGNVKILNDLLACSVVALALPLYELLPQIKERWKSILFITFTGSVAAMITGVSIAFWLGATPEIAASVLPKSVTTPIAVTLAASQEGIPSIAAFCVVLVGTLGAIVGHSILNLFRIKHHAARGLAIGTVSHAVGTARCIELDYQEGAYSSLALVLCGIITSILAPFLFPIMLLLHNLA</sequence>
<dbReference type="InterPro" id="IPR005261">
    <property type="entry name" value="YohK-like"/>
</dbReference>
<comment type="subcellular location">
    <subcellularLocation>
        <location evidence="1">Membrane</location>
        <topology evidence="1">Multi-pass membrane protein</topology>
    </subcellularLocation>
</comment>
<evidence type="ECO:0000313" key="7">
    <source>
        <dbReference type="Proteomes" id="UP000501168"/>
    </source>
</evidence>
<dbReference type="FunCoup" id="A0A6G9IEJ2">
    <property type="interactions" value="47"/>
</dbReference>
<feature type="transmembrane region" description="Helical" evidence="5">
    <location>
        <begin position="142"/>
        <end position="165"/>
    </location>
</feature>
<dbReference type="PANTHER" id="PTHR30249">
    <property type="entry name" value="PUTATIVE SEROTONIN TRANSPORTER"/>
    <property type="match status" value="1"/>
</dbReference>
<keyword evidence="3 5" id="KW-1133">Transmembrane helix</keyword>
<gene>
    <name evidence="6" type="ORF">IPMB12_10705</name>
</gene>
<dbReference type="Proteomes" id="UP000501168">
    <property type="component" value="Chromosome"/>
</dbReference>
<dbReference type="PANTHER" id="PTHR30249:SF0">
    <property type="entry name" value="PLASTIDAL GLYCOLATE_GLYCERATE TRANSLOCATOR 1, CHLOROPLASTIC"/>
    <property type="match status" value="1"/>
</dbReference>
<evidence type="ECO:0000256" key="5">
    <source>
        <dbReference type="SAM" id="Phobius"/>
    </source>
</evidence>
<dbReference type="InParanoid" id="A0A6G9IEJ2"/>
<dbReference type="GO" id="GO:0016020">
    <property type="term" value="C:membrane"/>
    <property type="evidence" value="ECO:0007669"/>
    <property type="project" value="UniProtKB-SubCell"/>
</dbReference>
<dbReference type="NCBIfam" id="NF007983">
    <property type="entry name" value="PRK10711.1"/>
    <property type="match status" value="1"/>
</dbReference>
<keyword evidence="4 5" id="KW-0472">Membrane</keyword>
<reference evidence="6 7" key="1">
    <citation type="submission" date="2020-03" db="EMBL/GenBank/DDBJ databases">
        <title>Complete genome sequence of Orbus sp. IPMB12 (BCRC 80908).</title>
        <authorList>
            <person name="Lo W.-S."/>
            <person name="Chang T.-H."/>
            <person name="Kuo C.-H."/>
        </authorList>
    </citation>
    <scope>NUCLEOTIDE SEQUENCE [LARGE SCALE GENOMIC DNA]</scope>
    <source>
        <strain evidence="6 7">IPMB12</strain>
    </source>
</reference>
<protein>
    <submittedName>
        <fullName evidence="6">CidB/LrgB family autolysis modulator</fullName>
    </submittedName>
</protein>
<dbReference type="AlphaFoldDB" id="A0A6G9IEJ2"/>
<feature type="transmembrane region" description="Helical" evidence="5">
    <location>
        <begin position="202"/>
        <end position="225"/>
    </location>
</feature>
<organism evidence="6 7">
    <name type="scientific">Zophobihabitans entericus</name>
    <dbReference type="NCBI Taxonomy" id="1635327"/>
    <lineage>
        <taxon>Bacteria</taxon>
        <taxon>Pseudomonadati</taxon>
        <taxon>Pseudomonadota</taxon>
        <taxon>Gammaproteobacteria</taxon>
        <taxon>Orbales</taxon>
        <taxon>Orbaceae</taxon>
        <taxon>Zophobihabitans</taxon>
    </lineage>
</organism>
<evidence type="ECO:0000313" key="6">
    <source>
        <dbReference type="EMBL" id="QIQ22114.1"/>
    </source>
</evidence>